<evidence type="ECO:0000259" key="6">
    <source>
        <dbReference type="Pfam" id="PF09985"/>
    </source>
</evidence>
<dbReference type="CDD" id="cd09626">
    <property type="entry name" value="DOMON_glucodextranase_like"/>
    <property type="match status" value="1"/>
</dbReference>
<keyword evidence="4" id="KW-0812">Transmembrane</keyword>
<dbReference type="Gene3D" id="3.20.110.10">
    <property type="entry name" value="Glycoside hydrolase 38, N terminal domain"/>
    <property type="match status" value="1"/>
</dbReference>
<feature type="domain" description="Glucodextranase-like C-terminal" evidence="6">
    <location>
        <begin position="806"/>
        <end position="1046"/>
    </location>
</feature>
<dbReference type="Pfam" id="PF09985">
    <property type="entry name" value="Glucodextran_C"/>
    <property type="match status" value="1"/>
</dbReference>
<evidence type="ECO:0000256" key="1">
    <source>
        <dbReference type="ARBA" id="ARBA00006821"/>
    </source>
</evidence>
<sequence>MLLTIIVSSSALIRQTSGQQEKIYVAFIWHYHQPWYYSIDETYFILPWVRMHSVGNYYKMAYILSKYPNIRVTFTFSGSLLEQIIDIIENRKKDVRWIISEKIINGTVTEEDVFNMLRIPGGFFDINWARIVDKSIRYRELRDLAQNAFRTCSGIARSEEELIKCVVNMFTGGNPLHQRVIDLAVMFNLLWIDPQVIRELYPDLNNLRDRAFNNPNPSFTTDDLHKILNVHYDIISRIPDIYRELANRGQIELIPVPYSHPLAPIITALGFKEDLEIHAEKSIDLFKQYFNYIPKGVWPAEQAINEFVAEVFRNTGFNWTVTDETMLAKIGVNTDDINNIGIPWTIDFQNGRIYIFFREMELSNKISFQYGSWRYTDAVSDLVNTILNYRQHATGPRLIVIALDGENPWEHYEEFGTLFLNELYRRLSELQDQNYIETITPGEFITKFSDTAKSLPLKQYYYLDLVDRDISNIPPDSYGDGYSDLPRKEINARLPEGSWSGGELAIWIGHRQENVATMWLVKARSDILRKLGLNSFRELYQKHPDVAKYLLKAEASDWWWWYGGDGGGSPAPFDPLFKSYLRKAYELADLTPPDYLNVYAYPDGTPIGVINDNVPIPVETPPLIDGVIEDIWLIEVNAGRGLKIPVGNIVQTTYLLIDNENIYLAFNVSKQSGLSIGVYFNNPAVSLSPYNPEYNVYPRYSRVDLGIYLAREILVDIDGNNVYISKALGDGSWSVKNVKTLFISEKNNMYNIELSIPFSELDLIQGAIINLAVVTYVENQVVEYSSRLGLVYQIQVPRGVLIGRIVFEMNDPEGDDDGPGGVKYPKNPVFTKGVFDLLKFRVIETETSVVFITQFANLGGNPWNGPNGWSLQQVHIYIHTSIEEPGLTDMIALNAKIIDEHAWHMAILLAPGWGTEPIPQGEKSGLYYYNRNNPEVQNGKFRVYADHASNSIIAEISKELLLDVENIDKWIYVVAVYSHDGYGHNRIRSVVVGEPEEWKIGVPAEYGPAVLNNVFPFILDLLAPTAEEQYSMLRSFDPEQQRLASVRGYGPSLPTTTETTPATETITTPVSGTETETATETLSETTISEVEREEKRVEQWIPIMIIIIVIIAITIIVYKLRKKS</sequence>
<dbReference type="Gene3D" id="2.60.40.1190">
    <property type="match status" value="1"/>
</dbReference>
<name>A0A7C4H6Q7_STAMA</name>
<dbReference type="InterPro" id="IPR011330">
    <property type="entry name" value="Glyco_hydro/deAcase_b/a-brl"/>
</dbReference>
<proteinExistence type="inferred from homology"/>
<dbReference type="SUPFAM" id="SSF88713">
    <property type="entry name" value="Glycoside hydrolase/deacetylase"/>
    <property type="match status" value="1"/>
</dbReference>
<evidence type="ECO:0000256" key="4">
    <source>
        <dbReference type="SAM" id="Phobius"/>
    </source>
</evidence>
<keyword evidence="4" id="KW-0472">Membrane</keyword>
<organism evidence="7">
    <name type="scientific">Staphylothermus marinus</name>
    <dbReference type="NCBI Taxonomy" id="2280"/>
    <lineage>
        <taxon>Archaea</taxon>
        <taxon>Thermoproteota</taxon>
        <taxon>Thermoprotei</taxon>
        <taxon>Desulfurococcales</taxon>
        <taxon>Desulfurococcaceae</taxon>
        <taxon>Staphylothermus</taxon>
    </lineage>
</organism>
<dbReference type="CDD" id="cd10796">
    <property type="entry name" value="GH57N_APU"/>
    <property type="match status" value="1"/>
</dbReference>
<keyword evidence="2 3" id="KW-0119">Carbohydrate metabolism</keyword>
<dbReference type="GO" id="GO:0003824">
    <property type="term" value="F:catalytic activity"/>
    <property type="evidence" value="ECO:0007669"/>
    <property type="project" value="InterPro"/>
</dbReference>
<comment type="caution">
    <text evidence="7">The sequence shown here is derived from an EMBL/GenBank/DDBJ whole genome shotgun (WGS) entry which is preliminary data.</text>
</comment>
<dbReference type="SUPFAM" id="SSF49344">
    <property type="entry name" value="CBD9-like"/>
    <property type="match status" value="1"/>
</dbReference>
<dbReference type="InterPro" id="IPR004300">
    <property type="entry name" value="Glyco_hydro_57_N"/>
</dbReference>
<gene>
    <name evidence="7" type="ORF">ENU14_06630</name>
</gene>
<dbReference type="EMBL" id="DTBJ01000057">
    <property type="protein sequence ID" value="HGM59239.1"/>
    <property type="molecule type" value="Genomic_DNA"/>
</dbReference>
<dbReference type="InterPro" id="IPR027291">
    <property type="entry name" value="Glyco_hydro_38_N_sf"/>
</dbReference>
<evidence type="ECO:0000313" key="7">
    <source>
        <dbReference type="EMBL" id="HGM59239.1"/>
    </source>
</evidence>
<evidence type="ECO:0000256" key="2">
    <source>
        <dbReference type="ARBA" id="ARBA00023277"/>
    </source>
</evidence>
<dbReference type="Pfam" id="PF03065">
    <property type="entry name" value="Glyco_hydro_57"/>
    <property type="match status" value="1"/>
</dbReference>
<dbReference type="InterPro" id="IPR052046">
    <property type="entry name" value="GH57_Enzymes"/>
</dbReference>
<dbReference type="GO" id="GO:0005975">
    <property type="term" value="P:carbohydrate metabolic process"/>
    <property type="evidence" value="ECO:0007669"/>
    <property type="project" value="InterPro"/>
</dbReference>
<dbReference type="AlphaFoldDB" id="A0A7C4H6Q7"/>
<feature type="domain" description="Glycoside hydrolase family 57 N-terminal" evidence="5">
    <location>
        <begin position="26"/>
        <end position="451"/>
    </location>
</feature>
<accession>A0A7C4H6Q7</accession>
<evidence type="ECO:0000259" key="5">
    <source>
        <dbReference type="Pfam" id="PF03065"/>
    </source>
</evidence>
<reference evidence="7" key="1">
    <citation type="journal article" date="2020" name="mSystems">
        <title>Genome- and Community-Level Interaction Insights into Carbon Utilization and Element Cycling Functions of Hydrothermarchaeota in Hydrothermal Sediment.</title>
        <authorList>
            <person name="Zhou Z."/>
            <person name="Liu Y."/>
            <person name="Xu W."/>
            <person name="Pan J."/>
            <person name="Luo Z.H."/>
            <person name="Li M."/>
        </authorList>
    </citation>
    <scope>NUCLEOTIDE SEQUENCE [LARGE SCALE GENOMIC DNA]</scope>
    <source>
        <strain evidence="7">SpSt-642</strain>
    </source>
</reference>
<dbReference type="PANTHER" id="PTHR36306:SF1">
    <property type="entry name" value="ALPHA-AMYLASE-RELATED"/>
    <property type="match status" value="1"/>
</dbReference>
<evidence type="ECO:0000256" key="3">
    <source>
        <dbReference type="RuleBase" id="RU361196"/>
    </source>
</evidence>
<dbReference type="InterPro" id="IPR019248">
    <property type="entry name" value="Glucodextran_C"/>
</dbReference>
<keyword evidence="4" id="KW-1133">Transmembrane helix</keyword>
<dbReference type="PANTHER" id="PTHR36306">
    <property type="entry name" value="ALPHA-AMYLASE-RELATED-RELATED"/>
    <property type="match status" value="1"/>
</dbReference>
<feature type="transmembrane region" description="Helical" evidence="4">
    <location>
        <begin position="1100"/>
        <end position="1118"/>
    </location>
</feature>
<comment type="similarity">
    <text evidence="1 3">Belongs to the glycosyl hydrolase 57 family.</text>
</comment>
<protein>
    <submittedName>
        <fullName evidence="7">Pullulanase</fullName>
    </submittedName>
</protein>